<dbReference type="Proteomes" id="UP000038045">
    <property type="component" value="Unplaced"/>
</dbReference>
<organism evidence="2 3">
    <name type="scientific">Parastrongyloides trichosuri</name>
    <name type="common">Possum-specific nematode worm</name>
    <dbReference type="NCBI Taxonomy" id="131310"/>
    <lineage>
        <taxon>Eukaryota</taxon>
        <taxon>Metazoa</taxon>
        <taxon>Ecdysozoa</taxon>
        <taxon>Nematoda</taxon>
        <taxon>Chromadorea</taxon>
        <taxon>Rhabditida</taxon>
        <taxon>Tylenchina</taxon>
        <taxon>Panagrolaimomorpha</taxon>
        <taxon>Strongyloidoidea</taxon>
        <taxon>Strongyloididae</taxon>
        <taxon>Parastrongyloides</taxon>
    </lineage>
</organism>
<protein>
    <submittedName>
        <fullName evidence="3">Uncharacterized protein</fullName>
    </submittedName>
</protein>
<proteinExistence type="predicted"/>
<dbReference type="AlphaFoldDB" id="A0A0N4ZR21"/>
<sequence>MVKSYLLFAFFLILSIQSIQCEDERTKINIKDMLNAYSKTLRLLIHVIYPNDADSIFGIKGSLLNIEYFENEIETINRILEKVSADSRENGFPNFLNIKKEELSKADSDVFDIFVKAVIKNGTHINE</sequence>
<feature type="signal peptide" evidence="1">
    <location>
        <begin position="1"/>
        <end position="21"/>
    </location>
</feature>
<keyword evidence="1" id="KW-0732">Signal</keyword>
<dbReference type="WBParaSite" id="PTRK_0001096100.1">
    <property type="protein sequence ID" value="PTRK_0001096100.1"/>
    <property type="gene ID" value="PTRK_0001096100"/>
</dbReference>
<evidence type="ECO:0000256" key="1">
    <source>
        <dbReference type="SAM" id="SignalP"/>
    </source>
</evidence>
<feature type="chain" id="PRO_5005892251" evidence="1">
    <location>
        <begin position="22"/>
        <end position="127"/>
    </location>
</feature>
<evidence type="ECO:0000313" key="3">
    <source>
        <dbReference type="WBParaSite" id="PTRK_0001096100.1"/>
    </source>
</evidence>
<name>A0A0N4ZR21_PARTI</name>
<keyword evidence="2" id="KW-1185">Reference proteome</keyword>
<reference evidence="3" key="1">
    <citation type="submission" date="2017-02" db="UniProtKB">
        <authorList>
            <consortium name="WormBaseParasite"/>
        </authorList>
    </citation>
    <scope>IDENTIFICATION</scope>
</reference>
<evidence type="ECO:0000313" key="2">
    <source>
        <dbReference type="Proteomes" id="UP000038045"/>
    </source>
</evidence>
<accession>A0A0N4ZR21</accession>